<dbReference type="SUPFAM" id="SSF160104">
    <property type="entry name" value="Acetoacetate decarboxylase-like"/>
    <property type="match status" value="1"/>
</dbReference>
<dbReference type="Gene3D" id="2.40.400.10">
    <property type="entry name" value="Acetoacetate decarboxylase-like"/>
    <property type="match status" value="1"/>
</dbReference>
<accession>A0A4S4B1U4</accession>
<keyword evidence="3" id="KW-1185">Reference proteome</keyword>
<organism evidence="2 3">
    <name type="scientific">Pseudothauera nasutitermitis</name>
    <dbReference type="NCBI Taxonomy" id="2565930"/>
    <lineage>
        <taxon>Bacteria</taxon>
        <taxon>Pseudomonadati</taxon>
        <taxon>Pseudomonadota</taxon>
        <taxon>Betaproteobacteria</taxon>
        <taxon>Rhodocyclales</taxon>
        <taxon>Zoogloeaceae</taxon>
        <taxon>Pseudothauera</taxon>
    </lineage>
</organism>
<dbReference type="Pfam" id="PF06314">
    <property type="entry name" value="ADC"/>
    <property type="match status" value="1"/>
</dbReference>
<evidence type="ECO:0000256" key="1">
    <source>
        <dbReference type="SAM" id="MobiDB-lite"/>
    </source>
</evidence>
<dbReference type="GO" id="GO:0016829">
    <property type="term" value="F:lyase activity"/>
    <property type="evidence" value="ECO:0007669"/>
    <property type="project" value="InterPro"/>
</dbReference>
<proteinExistence type="predicted"/>
<dbReference type="Proteomes" id="UP000308430">
    <property type="component" value="Unassembled WGS sequence"/>
</dbReference>
<feature type="region of interest" description="Disordered" evidence="1">
    <location>
        <begin position="32"/>
        <end position="53"/>
    </location>
</feature>
<dbReference type="InterPro" id="IPR023375">
    <property type="entry name" value="ADC_dom_sf"/>
</dbReference>
<dbReference type="InterPro" id="IPR010451">
    <property type="entry name" value="Acetoacetate_decarboxylase"/>
</dbReference>
<reference evidence="2 3" key="1">
    <citation type="submission" date="2019-04" db="EMBL/GenBank/DDBJ databases">
        <title>Azoarcus nasutitermitis sp. nov. isolated from termite nest.</title>
        <authorList>
            <person name="Lin S.-Y."/>
            <person name="Hameed A."/>
            <person name="Hsu Y.-H."/>
            <person name="Young C.-C."/>
        </authorList>
    </citation>
    <scope>NUCLEOTIDE SEQUENCE [LARGE SCALE GENOMIC DNA]</scope>
    <source>
        <strain evidence="2 3">CC-YHH838</strain>
    </source>
</reference>
<name>A0A4S4B1U4_9RHOO</name>
<dbReference type="OrthoDB" id="1633687at2"/>
<evidence type="ECO:0000313" key="3">
    <source>
        <dbReference type="Proteomes" id="UP000308430"/>
    </source>
</evidence>
<comment type="caution">
    <text evidence="2">The sequence shown here is derived from an EMBL/GenBank/DDBJ whole genome shotgun (WGS) entry which is preliminary data.</text>
</comment>
<feature type="compositionally biased region" description="Polar residues" evidence="1">
    <location>
        <begin position="35"/>
        <end position="44"/>
    </location>
</feature>
<gene>
    <name evidence="2" type="ORF">E6C76_06775</name>
</gene>
<dbReference type="EMBL" id="SSOC01000002">
    <property type="protein sequence ID" value="THF66534.1"/>
    <property type="molecule type" value="Genomic_DNA"/>
</dbReference>
<protein>
    <submittedName>
        <fullName evidence="2">Acetoacetate decarboxylase</fullName>
    </submittedName>
</protein>
<dbReference type="AlphaFoldDB" id="A0A4S4B1U4"/>
<evidence type="ECO:0000313" key="2">
    <source>
        <dbReference type="EMBL" id="THF66534.1"/>
    </source>
</evidence>
<sequence>MTTSQCSNTFRLVGMYCLTFRVCPVLERTVHAQGPQGSHSSPSDESLHTNRKETEMSFVKTIDEIESKKRESVDFFGAEMLTVAWETRPEIIERLLPAPLKPAAAPLAFAFIGWYPATNFGVTYHEAALFVRASYNGEEGNYCLSMPVDNDIAMAGGREVFGFPKKMATFHFAKEGARVQGWVERKGHRFVELSADLDAPFNDAEAMQQFMLSTSTADGKVRGLSYNVKHFITPDSSGFEFSPRLVRQETVIHPKALQVGKATVNLAFSLDDPWAEVEVVKILGAMYTVGDNAMLKGSVVAEIDPDNFRPHAFLKWDSDLMPC</sequence>